<name>A0A0G3WIN9_9BACT</name>
<protein>
    <recommendedName>
        <fullName evidence="5">DUF2779 domain-containing protein</fullName>
    </recommendedName>
</protein>
<dbReference type="Pfam" id="PF01930">
    <property type="entry name" value="Cas_Cas4"/>
    <property type="match status" value="1"/>
</dbReference>
<feature type="domain" description="DUF83" evidence="1">
    <location>
        <begin position="11"/>
        <end position="214"/>
    </location>
</feature>
<dbReference type="Proteomes" id="UP000035337">
    <property type="component" value="Chromosome"/>
</dbReference>
<evidence type="ECO:0000259" key="2">
    <source>
        <dbReference type="Pfam" id="PF11074"/>
    </source>
</evidence>
<feature type="domain" description="DUF2779" evidence="2">
    <location>
        <begin position="287"/>
        <end position="410"/>
    </location>
</feature>
<dbReference type="AlphaFoldDB" id="A0A0G3WIN9"/>
<evidence type="ECO:0000313" key="4">
    <source>
        <dbReference type="Proteomes" id="UP000035337"/>
    </source>
</evidence>
<evidence type="ECO:0000259" key="1">
    <source>
        <dbReference type="Pfam" id="PF01930"/>
    </source>
</evidence>
<proteinExistence type="predicted"/>
<dbReference type="InterPro" id="IPR011604">
    <property type="entry name" value="PDDEXK-like_dom_sf"/>
</dbReference>
<dbReference type="Pfam" id="PF11074">
    <property type="entry name" value="DUF2779"/>
    <property type="match status" value="1"/>
</dbReference>
<organism evidence="3 4">
    <name type="scientific">Endomicrobium proavitum</name>
    <dbReference type="NCBI Taxonomy" id="1408281"/>
    <lineage>
        <taxon>Bacteria</taxon>
        <taxon>Pseudomonadati</taxon>
        <taxon>Elusimicrobiota</taxon>
        <taxon>Endomicrobiia</taxon>
        <taxon>Endomicrobiales</taxon>
        <taxon>Endomicrobiaceae</taxon>
        <taxon>Endomicrobium</taxon>
    </lineage>
</organism>
<sequence length="486" mass="54970">MNYINKTVFLNYFSCPTLGWLSKRRKLPKLTGLNNEVLILEGNNVHEKSHVLFAGAVNAKTGKHQESVEYTKKLVADENVKSIVEASFVADGFSVRVDALERLSDGSWHFYEVKSGSKYKVKYVQDMSFSAMVLAKSGLKVANSTLLHLSHEYNLGMDDSKLFTALDCTQRVALRVPGYLEYAPKIFEDIESETMPAPSFKRQCKNCPVFEECLGKGVKNSIFDLPRLSIPAMEELVLKGIDTIDKVPEDFELTDMQRIVRNCVITGTTYISENLKTEIENIKPPFYYLDFESVTTIMPLYPNVAPHTQLLTQFSIHKSEVVGEVRAHYEYIADHTKDCRREIAEKLIEYLGDGGSIITYANFEHVAILRLAAMFPDLCEKLQAVAARIVDFELIIRKNYYDIRFHGKSSIKKVLPVMIADMSYAQLEIGEGGDASAAFAFMAMGLYDKEKIEQTKANLLKYCAQDTLALVKIHRFLHNITIQSNV</sequence>
<dbReference type="EMBL" id="CP009498">
    <property type="protein sequence ID" value="AKL97755.1"/>
    <property type="molecule type" value="Genomic_DNA"/>
</dbReference>
<dbReference type="STRING" id="1408281.Epro_0376"/>
<dbReference type="InterPro" id="IPR022765">
    <property type="entry name" value="Dna2/Cas4_DUF83"/>
</dbReference>
<gene>
    <name evidence="3" type="ORF">Epro_0376</name>
</gene>
<evidence type="ECO:0000313" key="3">
    <source>
        <dbReference type="EMBL" id="AKL97755.1"/>
    </source>
</evidence>
<reference evidence="3 4" key="1">
    <citation type="submission" date="2014-09" db="EMBL/GenBank/DDBJ databases">
        <title>Complete genome sequence of Endomicrobium proavitum.</title>
        <authorList>
            <person name="Zheng H."/>
        </authorList>
    </citation>
    <scope>NUCLEOTIDE SEQUENCE [LARGE SCALE GENOMIC DNA]</scope>
    <source>
        <strain evidence="3 4">Rsa215</strain>
    </source>
</reference>
<dbReference type="Gene3D" id="3.90.320.10">
    <property type="match status" value="1"/>
</dbReference>
<accession>A0A0G3WIN9</accession>
<dbReference type="OrthoDB" id="9783873at2"/>
<keyword evidence="4" id="KW-1185">Reference proteome</keyword>
<dbReference type="InterPro" id="IPR021301">
    <property type="entry name" value="DUF2779"/>
</dbReference>
<evidence type="ECO:0008006" key="5">
    <source>
        <dbReference type="Google" id="ProtNLM"/>
    </source>
</evidence>
<dbReference type="RefSeq" id="WP_052570080.1">
    <property type="nucleotide sequence ID" value="NZ_CP009498.1"/>
</dbReference>
<dbReference type="KEGG" id="epo:Epro_0376"/>